<dbReference type="AlphaFoldDB" id="F2DVD9"/>
<protein>
    <submittedName>
        <fullName evidence="2">Predicted protein</fullName>
    </submittedName>
</protein>
<name>F2DVD9_HORVV</name>
<reference evidence="2" key="1">
    <citation type="journal article" date="2011" name="Plant Physiol.">
        <title>Comprehensive sequence analysis of 24,783 barley full-length cDNAs derived from 12 clone libraries.</title>
        <authorList>
            <person name="Matsumoto T."/>
            <person name="Tanaka T."/>
            <person name="Sakai H."/>
            <person name="Amano N."/>
            <person name="Kanamori H."/>
            <person name="Kurita K."/>
            <person name="Kikuta A."/>
            <person name="Kamiya K."/>
            <person name="Yamamoto M."/>
            <person name="Ikawa H."/>
            <person name="Fujii N."/>
            <person name="Hori K."/>
            <person name="Itoh T."/>
            <person name="Sato K."/>
        </authorList>
    </citation>
    <scope>NUCLEOTIDE SEQUENCE</scope>
    <source>
        <tissue evidence="2">Shoot and root</tissue>
    </source>
</reference>
<dbReference type="EMBL" id="AK367857">
    <property type="protein sequence ID" value="BAJ99060.1"/>
    <property type="molecule type" value="mRNA"/>
</dbReference>
<feature type="compositionally biased region" description="Polar residues" evidence="1">
    <location>
        <begin position="8"/>
        <end position="25"/>
    </location>
</feature>
<evidence type="ECO:0000256" key="1">
    <source>
        <dbReference type="SAM" id="MobiDB-lite"/>
    </source>
</evidence>
<organism evidence="2">
    <name type="scientific">Hordeum vulgare subsp. vulgare</name>
    <name type="common">Domesticated barley</name>
    <dbReference type="NCBI Taxonomy" id="112509"/>
    <lineage>
        <taxon>Eukaryota</taxon>
        <taxon>Viridiplantae</taxon>
        <taxon>Streptophyta</taxon>
        <taxon>Embryophyta</taxon>
        <taxon>Tracheophyta</taxon>
        <taxon>Spermatophyta</taxon>
        <taxon>Magnoliopsida</taxon>
        <taxon>Liliopsida</taxon>
        <taxon>Poales</taxon>
        <taxon>Poaceae</taxon>
        <taxon>BOP clade</taxon>
        <taxon>Pooideae</taxon>
        <taxon>Triticodae</taxon>
        <taxon>Triticeae</taxon>
        <taxon>Hordeinae</taxon>
        <taxon>Hordeum</taxon>
    </lineage>
</organism>
<sequence>MEQGPNGSGLTYQDDNSEEVPQNLSNNIMNYRMKARMMRTMMIL</sequence>
<accession>F2DVD9</accession>
<proteinExistence type="evidence at transcript level"/>
<feature type="region of interest" description="Disordered" evidence="1">
    <location>
        <begin position="1"/>
        <end position="25"/>
    </location>
</feature>
<evidence type="ECO:0000313" key="2">
    <source>
        <dbReference type="EMBL" id="BAJ99060.1"/>
    </source>
</evidence>